<evidence type="ECO:0000256" key="10">
    <source>
        <dbReference type="ARBA" id="ARBA00049007"/>
    </source>
</evidence>
<comment type="caution">
    <text evidence="14">The sequence shown here is derived from an EMBL/GenBank/DDBJ whole genome shotgun (WGS) entry which is preliminary data.</text>
</comment>
<keyword evidence="4 12" id="KW-0032">Aminotransferase</keyword>
<evidence type="ECO:0000256" key="4">
    <source>
        <dbReference type="ARBA" id="ARBA00022576"/>
    </source>
</evidence>
<comment type="pathway">
    <text evidence="2 12">Amino-acid biosynthesis; L-serine biosynthesis; L-serine from 3-phospho-D-glycerate: step 2/3.</text>
</comment>
<reference evidence="14" key="2">
    <citation type="submission" date="2023-05" db="EMBL/GenBank/DDBJ databases">
        <authorList>
            <person name="Fouks B."/>
        </authorList>
    </citation>
    <scope>NUCLEOTIDE SEQUENCE</scope>
    <source>
        <strain evidence="14">Stay&amp;Tobe</strain>
        <tissue evidence="14">Testes</tissue>
    </source>
</reference>
<dbReference type="EMBL" id="JASPKZ010008374">
    <property type="protein sequence ID" value="KAJ9579831.1"/>
    <property type="molecule type" value="Genomic_DNA"/>
</dbReference>
<dbReference type="FunFam" id="3.40.640.10:FF:000010">
    <property type="entry name" value="Phosphoserine aminotransferase"/>
    <property type="match status" value="1"/>
</dbReference>
<evidence type="ECO:0000256" key="3">
    <source>
        <dbReference type="ARBA" id="ARBA00006904"/>
    </source>
</evidence>
<evidence type="ECO:0000256" key="5">
    <source>
        <dbReference type="ARBA" id="ARBA00022605"/>
    </source>
</evidence>
<dbReference type="PANTHER" id="PTHR43247">
    <property type="entry name" value="PHOSPHOSERINE AMINOTRANSFERASE"/>
    <property type="match status" value="1"/>
</dbReference>
<dbReference type="EC" id="2.6.1.52" evidence="12"/>
<dbReference type="Proteomes" id="UP001233999">
    <property type="component" value="Unassembled WGS sequence"/>
</dbReference>
<keyword evidence="7" id="KW-0663">Pyridoxal phosphate</keyword>
<dbReference type="InterPro" id="IPR015424">
    <property type="entry name" value="PyrdxlP-dep_Trfase"/>
</dbReference>
<evidence type="ECO:0000256" key="2">
    <source>
        <dbReference type="ARBA" id="ARBA00005099"/>
    </source>
</evidence>
<comment type="catalytic activity">
    <reaction evidence="9">
        <text>4-(phosphooxy)-L-threonine + 2-oxoglutarate = (R)-3-hydroxy-2-oxo-4-phosphooxybutanoate + L-glutamate</text>
        <dbReference type="Rhea" id="RHEA:16573"/>
        <dbReference type="ChEBI" id="CHEBI:16810"/>
        <dbReference type="ChEBI" id="CHEBI:29985"/>
        <dbReference type="ChEBI" id="CHEBI:58452"/>
        <dbReference type="ChEBI" id="CHEBI:58538"/>
        <dbReference type="EC" id="2.6.1.52"/>
    </reaction>
</comment>
<evidence type="ECO:0000313" key="14">
    <source>
        <dbReference type="EMBL" id="KAJ9579831.1"/>
    </source>
</evidence>
<keyword evidence="5 12" id="KW-0028">Amino-acid biosynthesis</keyword>
<evidence type="ECO:0000256" key="7">
    <source>
        <dbReference type="ARBA" id="ARBA00022898"/>
    </source>
</evidence>
<organism evidence="14 15">
    <name type="scientific">Diploptera punctata</name>
    <name type="common">Pacific beetle cockroach</name>
    <dbReference type="NCBI Taxonomy" id="6984"/>
    <lineage>
        <taxon>Eukaryota</taxon>
        <taxon>Metazoa</taxon>
        <taxon>Ecdysozoa</taxon>
        <taxon>Arthropoda</taxon>
        <taxon>Hexapoda</taxon>
        <taxon>Insecta</taxon>
        <taxon>Pterygota</taxon>
        <taxon>Neoptera</taxon>
        <taxon>Polyneoptera</taxon>
        <taxon>Dictyoptera</taxon>
        <taxon>Blattodea</taxon>
        <taxon>Blaberoidea</taxon>
        <taxon>Blaberidae</taxon>
        <taxon>Diplopterinae</taxon>
        <taxon>Diploptera</taxon>
    </lineage>
</organism>
<dbReference type="CDD" id="cd00611">
    <property type="entry name" value="PSAT_like"/>
    <property type="match status" value="1"/>
</dbReference>
<keyword evidence="6 12" id="KW-0808">Transferase</keyword>
<dbReference type="PANTHER" id="PTHR43247:SF1">
    <property type="entry name" value="PHOSPHOSERINE AMINOTRANSFERASE"/>
    <property type="match status" value="1"/>
</dbReference>
<dbReference type="SUPFAM" id="SSF53383">
    <property type="entry name" value="PLP-dependent transferases"/>
    <property type="match status" value="1"/>
</dbReference>
<feature type="domain" description="Aminotransferase class V" evidence="13">
    <location>
        <begin position="13"/>
        <end position="355"/>
    </location>
</feature>
<comment type="catalytic activity">
    <reaction evidence="10 12">
        <text>O-phospho-L-serine + 2-oxoglutarate = 3-phosphooxypyruvate + L-glutamate</text>
        <dbReference type="Rhea" id="RHEA:14329"/>
        <dbReference type="ChEBI" id="CHEBI:16810"/>
        <dbReference type="ChEBI" id="CHEBI:18110"/>
        <dbReference type="ChEBI" id="CHEBI:29985"/>
        <dbReference type="ChEBI" id="CHEBI:57524"/>
        <dbReference type="EC" id="2.6.1.52"/>
    </reaction>
</comment>
<keyword evidence="8 12" id="KW-0718">Serine biosynthesis</keyword>
<evidence type="ECO:0000313" key="15">
    <source>
        <dbReference type="Proteomes" id="UP001233999"/>
    </source>
</evidence>
<dbReference type="NCBIfam" id="TIGR01364">
    <property type="entry name" value="serC_1"/>
    <property type="match status" value="1"/>
</dbReference>
<dbReference type="PROSITE" id="PS00595">
    <property type="entry name" value="AA_TRANSFER_CLASS_5"/>
    <property type="match status" value="1"/>
</dbReference>
<evidence type="ECO:0000259" key="13">
    <source>
        <dbReference type="Pfam" id="PF00266"/>
    </source>
</evidence>
<dbReference type="InterPro" id="IPR020578">
    <property type="entry name" value="Aminotrans_V_PyrdxlP_BS"/>
</dbReference>
<name>A0AAD7ZG22_DIPPU</name>
<sequence length="372" mass="41131">MSVDSTCLESAINFGAGPAKLPEEVLVEVQKEVVHYGTTKISVMEMSHRSADYAKINDTAQQTVRELLNIPDNYKILFMQGGGTGMFAAVPLNLMSETGVADYIVTGSWSAKAAKEAAKYGKVNMVLPKTDKYVDIPDPSTWNLSPNASYIYYCANETVHGIEFPYIPDTQGIPLVTDMSSNILSRSFDVSKFGVIFAGAQKNIGPAGVTLVIIREDLLGKAAIACPTVLDFTIMAKDNSLHNTPPTFAIYVMGLVFQWIKKEGGVKEMERRAIEKSNLIYEIINSSNNFYYCPVKNDVRSRMNVPFRIGDSNGDEELEKKFLVGAQKLGMLQLKGHRLVGGIRASLYNAVTLDNARVLAKYMKEFYENNKK</sequence>
<evidence type="ECO:0000256" key="11">
    <source>
        <dbReference type="RuleBase" id="RU004504"/>
    </source>
</evidence>
<comment type="cofactor">
    <cofactor evidence="1 11">
        <name>pyridoxal 5'-phosphate</name>
        <dbReference type="ChEBI" id="CHEBI:597326"/>
    </cofactor>
</comment>
<dbReference type="GO" id="GO:0006564">
    <property type="term" value="P:L-serine biosynthetic process"/>
    <property type="evidence" value="ECO:0007669"/>
    <property type="project" value="UniProtKB-KW"/>
</dbReference>
<dbReference type="InterPro" id="IPR000192">
    <property type="entry name" value="Aminotrans_V_dom"/>
</dbReference>
<dbReference type="GO" id="GO:0030170">
    <property type="term" value="F:pyridoxal phosphate binding"/>
    <property type="evidence" value="ECO:0007669"/>
    <property type="project" value="TreeGrafter"/>
</dbReference>
<reference evidence="14" key="1">
    <citation type="journal article" date="2023" name="IScience">
        <title>Live-bearing cockroach genome reveals convergent evolutionary mechanisms linked to viviparity in insects and beyond.</title>
        <authorList>
            <person name="Fouks B."/>
            <person name="Harrison M.C."/>
            <person name="Mikhailova A.A."/>
            <person name="Marchal E."/>
            <person name="English S."/>
            <person name="Carruthers M."/>
            <person name="Jennings E.C."/>
            <person name="Chiamaka E.L."/>
            <person name="Frigard R.A."/>
            <person name="Pippel M."/>
            <person name="Attardo G.M."/>
            <person name="Benoit J.B."/>
            <person name="Bornberg-Bauer E."/>
            <person name="Tobe S.S."/>
        </authorList>
    </citation>
    <scope>NUCLEOTIDE SEQUENCE</scope>
    <source>
        <strain evidence="14">Stay&amp;Tobe</strain>
    </source>
</reference>
<proteinExistence type="inferred from homology"/>
<dbReference type="NCBIfam" id="NF003764">
    <property type="entry name" value="PRK05355.1"/>
    <property type="match status" value="1"/>
</dbReference>
<keyword evidence="15" id="KW-1185">Reference proteome</keyword>
<accession>A0AAD7ZG22</accession>
<gene>
    <name evidence="14" type="ORF">L9F63_004503</name>
</gene>
<dbReference type="Pfam" id="PF00266">
    <property type="entry name" value="Aminotran_5"/>
    <property type="match status" value="1"/>
</dbReference>
<dbReference type="GO" id="GO:0005737">
    <property type="term" value="C:cytoplasm"/>
    <property type="evidence" value="ECO:0007669"/>
    <property type="project" value="TreeGrafter"/>
</dbReference>
<evidence type="ECO:0000256" key="9">
    <source>
        <dbReference type="ARBA" id="ARBA00047630"/>
    </source>
</evidence>
<dbReference type="InterPro" id="IPR015421">
    <property type="entry name" value="PyrdxlP-dep_Trfase_major"/>
</dbReference>
<evidence type="ECO:0000256" key="1">
    <source>
        <dbReference type="ARBA" id="ARBA00001933"/>
    </source>
</evidence>
<evidence type="ECO:0000256" key="6">
    <source>
        <dbReference type="ARBA" id="ARBA00022679"/>
    </source>
</evidence>
<dbReference type="PIRSF" id="PIRSF000525">
    <property type="entry name" value="SerC"/>
    <property type="match status" value="1"/>
</dbReference>
<evidence type="ECO:0000256" key="8">
    <source>
        <dbReference type="ARBA" id="ARBA00023299"/>
    </source>
</evidence>
<dbReference type="InterPro" id="IPR022278">
    <property type="entry name" value="Pser_aminoTfrase"/>
</dbReference>
<dbReference type="FunFam" id="3.90.1150.10:FF:000006">
    <property type="entry name" value="Phosphoserine aminotransferase"/>
    <property type="match status" value="1"/>
</dbReference>
<dbReference type="Gene3D" id="3.90.1150.10">
    <property type="entry name" value="Aspartate Aminotransferase, domain 1"/>
    <property type="match status" value="1"/>
</dbReference>
<dbReference type="HAMAP" id="MF_00160">
    <property type="entry name" value="SerC_aminotrans_5"/>
    <property type="match status" value="1"/>
</dbReference>
<evidence type="ECO:0000256" key="12">
    <source>
        <dbReference type="RuleBase" id="RU004505"/>
    </source>
</evidence>
<comment type="similarity">
    <text evidence="3">Belongs to the class-V pyridoxal-phosphate-dependent aminotransferase family. SerC subfamily.</text>
</comment>
<dbReference type="AlphaFoldDB" id="A0AAD7ZG22"/>
<dbReference type="Gene3D" id="3.40.640.10">
    <property type="entry name" value="Type I PLP-dependent aspartate aminotransferase-like (Major domain)"/>
    <property type="match status" value="1"/>
</dbReference>
<protein>
    <recommendedName>
        <fullName evidence="12">Phosphoserine aminotransferase</fullName>
        <ecNumber evidence="12">2.6.1.52</ecNumber>
    </recommendedName>
</protein>
<dbReference type="GO" id="GO:0004648">
    <property type="term" value="F:O-phospho-L-serine:2-oxoglutarate aminotransferase activity"/>
    <property type="evidence" value="ECO:0007669"/>
    <property type="project" value="UniProtKB-EC"/>
</dbReference>
<dbReference type="InterPro" id="IPR015422">
    <property type="entry name" value="PyrdxlP-dep_Trfase_small"/>
</dbReference>